<dbReference type="InterPro" id="IPR035952">
    <property type="entry name" value="Rhomboid-like_sf"/>
</dbReference>
<dbReference type="InterPro" id="IPR022764">
    <property type="entry name" value="Peptidase_S54_rhomboid_dom"/>
</dbReference>
<feature type="transmembrane region" description="Helical" evidence="7">
    <location>
        <begin position="223"/>
        <end position="242"/>
    </location>
</feature>
<evidence type="ECO:0000313" key="10">
    <source>
        <dbReference type="Proteomes" id="UP000433101"/>
    </source>
</evidence>
<accession>A0A7X3LRM8</accession>
<dbReference type="GO" id="GO:0016020">
    <property type="term" value="C:membrane"/>
    <property type="evidence" value="ECO:0007669"/>
    <property type="project" value="UniProtKB-SubCell"/>
</dbReference>
<keyword evidence="10" id="KW-1185">Reference proteome</keyword>
<dbReference type="GO" id="GO:0006508">
    <property type="term" value="P:proteolysis"/>
    <property type="evidence" value="ECO:0007669"/>
    <property type="project" value="UniProtKB-KW"/>
</dbReference>
<evidence type="ECO:0000259" key="8">
    <source>
        <dbReference type="Pfam" id="PF01694"/>
    </source>
</evidence>
<dbReference type="EMBL" id="WUMV01000001">
    <property type="protein sequence ID" value="MXN63829.1"/>
    <property type="molecule type" value="Genomic_DNA"/>
</dbReference>
<comment type="subcellular location">
    <subcellularLocation>
        <location evidence="1">Membrane</location>
        <topology evidence="1">Multi-pass membrane protein</topology>
    </subcellularLocation>
</comment>
<evidence type="ECO:0000256" key="4">
    <source>
        <dbReference type="ARBA" id="ARBA00022692"/>
    </source>
</evidence>
<keyword evidence="5 7" id="KW-1133">Transmembrane helix</keyword>
<keyword evidence="9" id="KW-0378">Hydrolase</keyword>
<dbReference type="AlphaFoldDB" id="A0A7X3LRM8"/>
<evidence type="ECO:0000256" key="1">
    <source>
        <dbReference type="ARBA" id="ARBA00004141"/>
    </source>
</evidence>
<dbReference type="PANTHER" id="PTHR43066">
    <property type="entry name" value="RHOMBOID-RELATED PROTEIN"/>
    <property type="match status" value="1"/>
</dbReference>
<dbReference type="PANTHER" id="PTHR43066:SF26">
    <property type="entry name" value="RHOMBOID PROTEASE GLPG"/>
    <property type="match status" value="1"/>
</dbReference>
<dbReference type="RefSeq" id="WP_160774053.1">
    <property type="nucleotide sequence ID" value="NZ_WUMV01000001.1"/>
</dbReference>
<dbReference type="Proteomes" id="UP000433101">
    <property type="component" value="Unassembled WGS sequence"/>
</dbReference>
<dbReference type="GO" id="GO:0004252">
    <property type="term" value="F:serine-type endopeptidase activity"/>
    <property type="evidence" value="ECO:0007669"/>
    <property type="project" value="InterPro"/>
</dbReference>
<reference evidence="9 10" key="1">
    <citation type="submission" date="2019-12" db="EMBL/GenBank/DDBJ databases">
        <authorList>
            <person name="Li M."/>
        </authorList>
    </citation>
    <scope>NUCLEOTIDE SEQUENCE [LARGE SCALE GENOMIC DNA]</scope>
    <source>
        <strain evidence="9 10">GBMRC 2046</strain>
    </source>
</reference>
<evidence type="ECO:0000256" key="7">
    <source>
        <dbReference type="SAM" id="Phobius"/>
    </source>
</evidence>
<organism evidence="9 10">
    <name type="scientific">Stappia sediminis</name>
    <dbReference type="NCBI Taxonomy" id="2692190"/>
    <lineage>
        <taxon>Bacteria</taxon>
        <taxon>Pseudomonadati</taxon>
        <taxon>Pseudomonadota</taxon>
        <taxon>Alphaproteobacteria</taxon>
        <taxon>Hyphomicrobiales</taxon>
        <taxon>Stappiaceae</taxon>
        <taxon>Stappia</taxon>
    </lineage>
</organism>
<gene>
    <name evidence="9" type="ORF">GR183_02840</name>
</gene>
<feature type="domain" description="Peptidase S54 rhomboid" evidence="8">
    <location>
        <begin position="77"/>
        <end position="238"/>
    </location>
</feature>
<feature type="transmembrane region" description="Helical" evidence="7">
    <location>
        <begin position="140"/>
        <end position="162"/>
    </location>
</feature>
<feature type="transmembrane region" description="Helical" evidence="7">
    <location>
        <begin position="117"/>
        <end position="134"/>
    </location>
</feature>
<evidence type="ECO:0000256" key="2">
    <source>
        <dbReference type="ARBA" id="ARBA00022475"/>
    </source>
</evidence>
<proteinExistence type="predicted"/>
<keyword evidence="3" id="KW-0997">Cell inner membrane</keyword>
<feature type="transmembrane region" description="Helical" evidence="7">
    <location>
        <begin position="81"/>
        <end position="105"/>
    </location>
</feature>
<comment type="caution">
    <text evidence="9">The sequence shown here is derived from an EMBL/GenBank/DDBJ whole genome shotgun (WGS) entry which is preliminary data.</text>
</comment>
<evidence type="ECO:0000256" key="5">
    <source>
        <dbReference type="ARBA" id="ARBA00022989"/>
    </source>
</evidence>
<sequence>MTEYEHQPLPPRGEPALNIPSVVAVLSLVLIAIHAIRVYALGYDAETYFLLLFAFLPIRYAHDALGGQVLPGGEFADVWTFLSYAFLHGGGMHLFFNLLWMVVFGSALARRFHATRFLLFSALCAIGGALAHLVTHFGEAVPMVGASAAISGQMAGASRFVFEMGGPLGVIRRTDEAAYRVPAMGLAQSLANRQVLAFLGVWFGVNILFGVWSTPIAGEGASVAWEAHIGGFLAGLALFPLFDPIPRRST</sequence>
<dbReference type="Gene3D" id="1.20.1540.10">
    <property type="entry name" value="Rhomboid-like"/>
    <property type="match status" value="1"/>
</dbReference>
<dbReference type="Pfam" id="PF01694">
    <property type="entry name" value="Rhomboid"/>
    <property type="match status" value="1"/>
</dbReference>
<feature type="transmembrane region" description="Helical" evidence="7">
    <location>
        <begin position="16"/>
        <end position="36"/>
    </location>
</feature>
<evidence type="ECO:0000256" key="3">
    <source>
        <dbReference type="ARBA" id="ARBA00022519"/>
    </source>
</evidence>
<keyword evidence="9" id="KW-0645">Protease</keyword>
<keyword evidence="4 7" id="KW-0812">Transmembrane</keyword>
<keyword evidence="2" id="KW-1003">Cell membrane</keyword>
<dbReference type="SUPFAM" id="SSF144091">
    <property type="entry name" value="Rhomboid-like"/>
    <property type="match status" value="1"/>
</dbReference>
<evidence type="ECO:0000256" key="6">
    <source>
        <dbReference type="ARBA" id="ARBA00023136"/>
    </source>
</evidence>
<feature type="transmembrane region" description="Helical" evidence="7">
    <location>
        <begin position="195"/>
        <end position="217"/>
    </location>
</feature>
<feature type="transmembrane region" description="Helical" evidence="7">
    <location>
        <begin position="43"/>
        <end position="61"/>
    </location>
</feature>
<keyword evidence="6 7" id="KW-0472">Membrane</keyword>
<protein>
    <submittedName>
        <fullName evidence="9">Rhomboid family intramembrane serine protease</fullName>
    </submittedName>
</protein>
<evidence type="ECO:0000313" key="9">
    <source>
        <dbReference type="EMBL" id="MXN63829.1"/>
    </source>
</evidence>
<name>A0A7X3LRM8_9HYPH</name>